<evidence type="ECO:0000313" key="2">
    <source>
        <dbReference type="EMBL" id="TQN31108.1"/>
    </source>
</evidence>
<sequence>MNQTTAPAALERLRRHLYEAGVQVATDHDGLTLVFLHADCVSISATAQRYRIEHLDDDGETRRAITLAHARIDDAVRLVRAYLSTRHQHARPNRPARLPHAGGRS</sequence>
<proteinExistence type="predicted"/>
<reference evidence="2 3" key="1">
    <citation type="submission" date="2019-06" db="EMBL/GenBank/DDBJ databases">
        <title>Sequencing the genomes of 1000 actinobacteria strains.</title>
        <authorList>
            <person name="Klenk H.-P."/>
        </authorList>
    </citation>
    <scope>NUCLEOTIDE SEQUENCE [LARGE SCALE GENOMIC DNA]</scope>
    <source>
        <strain evidence="2 3">DSM 45015</strain>
    </source>
</reference>
<dbReference type="OrthoDB" id="3436655at2"/>
<keyword evidence="3" id="KW-1185">Reference proteome</keyword>
<dbReference type="AlphaFoldDB" id="A0A543NGX9"/>
<accession>A0A543NGX9</accession>
<evidence type="ECO:0000313" key="3">
    <source>
        <dbReference type="Proteomes" id="UP000317422"/>
    </source>
</evidence>
<dbReference type="Proteomes" id="UP000317422">
    <property type="component" value="Unassembled WGS sequence"/>
</dbReference>
<protein>
    <submittedName>
        <fullName evidence="2">Uncharacterized protein</fullName>
    </submittedName>
</protein>
<name>A0A543NGX9_9ACTN</name>
<organism evidence="2 3">
    <name type="scientific">Haloactinospora alba</name>
    <dbReference type="NCBI Taxonomy" id="405555"/>
    <lineage>
        <taxon>Bacteria</taxon>
        <taxon>Bacillati</taxon>
        <taxon>Actinomycetota</taxon>
        <taxon>Actinomycetes</taxon>
        <taxon>Streptosporangiales</taxon>
        <taxon>Nocardiopsidaceae</taxon>
        <taxon>Haloactinospora</taxon>
    </lineage>
</organism>
<dbReference type="EMBL" id="VFQC01000001">
    <property type="protein sequence ID" value="TQN31108.1"/>
    <property type="molecule type" value="Genomic_DNA"/>
</dbReference>
<feature type="region of interest" description="Disordered" evidence="1">
    <location>
        <begin position="84"/>
        <end position="105"/>
    </location>
</feature>
<dbReference type="RefSeq" id="WP_141922367.1">
    <property type="nucleotide sequence ID" value="NZ_VFQC01000001.1"/>
</dbReference>
<gene>
    <name evidence="2" type="ORF">FHX37_0998</name>
</gene>
<comment type="caution">
    <text evidence="2">The sequence shown here is derived from an EMBL/GenBank/DDBJ whole genome shotgun (WGS) entry which is preliminary data.</text>
</comment>
<evidence type="ECO:0000256" key="1">
    <source>
        <dbReference type="SAM" id="MobiDB-lite"/>
    </source>
</evidence>